<dbReference type="EMBL" id="CP048222">
    <property type="protein sequence ID" value="QHT66542.1"/>
    <property type="molecule type" value="Genomic_DNA"/>
</dbReference>
<dbReference type="Gene3D" id="1.10.287.470">
    <property type="entry name" value="Helix hairpin bin"/>
    <property type="match status" value="1"/>
</dbReference>
<evidence type="ECO:0000259" key="4">
    <source>
        <dbReference type="Pfam" id="PF25973"/>
    </source>
</evidence>
<evidence type="ECO:0000313" key="5">
    <source>
        <dbReference type="EMBL" id="QHT66542.1"/>
    </source>
</evidence>
<dbReference type="Proteomes" id="UP000480178">
    <property type="component" value="Chromosome"/>
</dbReference>
<dbReference type="GO" id="GO:0016020">
    <property type="term" value="C:membrane"/>
    <property type="evidence" value="ECO:0007669"/>
    <property type="project" value="InterPro"/>
</dbReference>
<feature type="domain" description="CzcB-like barrel-sandwich hybrid" evidence="4">
    <location>
        <begin position="89"/>
        <end position="234"/>
    </location>
</feature>
<dbReference type="RefSeq" id="WP_162442596.1">
    <property type="nucleotide sequence ID" value="NZ_CP048222.1"/>
</dbReference>
<keyword evidence="3" id="KW-0732">Signal</keyword>
<gene>
    <name evidence="5" type="ORF">GXP67_07670</name>
</gene>
<dbReference type="Gene3D" id="2.40.30.170">
    <property type="match status" value="1"/>
</dbReference>
<name>A0A6C0GFL0_9BACT</name>
<organism evidence="5 6">
    <name type="scientific">Rhodocytophaga rosea</name>
    <dbReference type="NCBI Taxonomy" id="2704465"/>
    <lineage>
        <taxon>Bacteria</taxon>
        <taxon>Pseudomonadati</taxon>
        <taxon>Bacteroidota</taxon>
        <taxon>Cytophagia</taxon>
        <taxon>Cytophagales</taxon>
        <taxon>Rhodocytophagaceae</taxon>
        <taxon>Rhodocytophaga</taxon>
    </lineage>
</organism>
<dbReference type="AlphaFoldDB" id="A0A6C0GFL0"/>
<comment type="similarity">
    <text evidence="1">Belongs to the membrane fusion protein (MFP) (TC 8.A.1) family.</text>
</comment>
<dbReference type="Gene3D" id="2.40.50.100">
    <property type="match status" value="1"/>
</dbReference>
<feature type="signal peptide" evidence="3">
    <location>
        <begin position="1"/>
        <end position="26"/>
    </location>
</feature>
<evidence type="ECO:0000313" key="6">
    <source>
        <dbReference type="Proteomes" id="UP000480178"/>
    </source>
</evidence>
<dbReference type="Pfam" id="PF25973">
    <property type="entry name" value="BSH_CzcB"/>
    <property type="match status" value="1"/>
</dbReference>
<dbReference type="NCBIfam" id="TIGR01730">
    <property type="entry name" value="RND_mfp"/>
    <property type="match status" value="1"/>
</dbReference>
<dbReference type="GO" id="GO:0030313">
    <property type="term" value="C:cell envelope"/>
    <property type="evidence" value="ECO:0007669"/>
    <property type="project" value="TreeGrafter"/>
</dbReference>
<evidence type="ECO:0000256" key="3">
    <source>
        <dbReference type="SAM" id="SignalP"/>
    </source>
</evidence>
<dbReference type="PROSITE" id="PS51257">
    <property type="entry name" value="PROKAR_LIPOPROTEIN"/>
    <property type="match status" value="1"/>
</dbReference>
<dbReference type="SUPFAM" id="SSF111369">
    <property type="entry name" value="HlyD-like secretion proteins"/>
    <property type="match status" value="1"/>
</dbReference>
<evidence type="ECO:0000256" key="1">
    <source>
        <dbReference type="ARBA" id="ARBA00009477"/>
    </source>
</evidence>
<dbReference type="InterPro" id="IPR058647">
    <property type="entry name" value="BSH_CzcB-like"/>
</dbReference>
<protein>
    <submittedName>
        <fullName evidence="5">Efflux RND transporter periplasmic adaptor subunit</fullName>
    </submittedName>
</protein>
<sequence length="405" mass="45041">MKFQNYIQLYISVLLLVLSLSFSSCSANEPAEEATQTDTSSSEEKTNIVSLTQAQYQNAGITLGNIESRSLSSNIQVNGVLDVPPQNLVSISTPLGGFVRKTDLLQGMRVRKGQLLAVIENQDFIQLQQDYLESKSKLEYLDLEYKRQQELSQENVSAAKTFQQTTADYKSMQAKVHALEERMRLAGLSLSAVQQGKISSTVPVYAPISGYVADVNVNIGKFVQPTDVMFTIIDTEHLHVELTVFEKDVPSLKEGQKVRYILVNDPSKERTAEVYLIGRQISAERTVRVHAHKDTEEPQMLPGMFVKAVIETGGRQVSSLPQEAVVHTNGKDYIFIYQQAQKQGSDTLHVFEQVEVTKGLQENEYVEVNSVENMPLQGKQIVTKGAFSLLSHLQNGGSAEGEHEL</sequence>
<keyword evidence="2" id="KW-0813">Transport</keyword>
<dbReference type="GO" id="GO:0015679">
    <property type="term" value="P:plasma membrane copper ion transport"/>
    <property type="evidence" value="ECO:0007669"/>
    <property type="project" value="TreeGrafter"/>
</dbReference>
<dbReference type="GO" id="GO:0022857">
    <property type="term" value="F:transmembrane transporter activity"/>
    <property type="evidence" value="ECO:0007669"/>
    <property type="project" value="InterPro"/>
</dbReference>
<dbReference type="Gene3D" id="2.40.420.20">
    <property type="match status" value="1"/>
</dbReference>
<dbReference type="KEGG" id="rhoz:GXP67_07670"/>
<proteinExistence type="inferred from homology"/>
<dbReference type="GO" id="GO:0060003">
    <property type="term" value="P:copper ion export"/>
    <property type="evidence" value="ECO:0007669"/>
    <property type="project" value="TreeGrafter"/>
</dbReference>
<dbReference type="InterPro" id="IPR051909">
    <property type="entry name" value="MFP_Cation_Efflux"/>
</dbReference>
<accession>A0A6C0GFL0</accession>
<evidence type="ECO:0000256" key="2">
    <source>
        <dbReference type="ARBA" id="ARBA00022448"/>
    </source>
</evidence>
<feature type="chain" id="PRO_5025560473" evidence="3">
    <location>
        <begin position="27"/>
        <end position="405"/>
    </location>
</feature>
<reference evidence="5 6" key="1">
    <citation type="submission" date="2020-01" db="EMBL/GenBank/DDBJ databases">
        <authorList>
            <person name="Kim M.K."/>
        </authorList>
    </citation>
    <scope>NUCLEOTIDE SEQUENCE [LARGE SCALE GENOMIC DNA]</scope>
    <source>
        <strain evidence="5 6">172606-1</strain>
    </source>
</reference>
<dbReference type="InterPro" id="IPR006143">
    <property type="entry name" value="RND_pump_MFP"/>
</dbReference>
<dbReference type="PANTHER" id="PTHR30097:SF4">
    <property type="entry name" value="SLR6042 PROTEIN"/>
    <property type="match status" value="1"/>
</dbReference>
<dbReference type="PANTHER" id="PTHR30097">
    <property type="entry name" value="CATION EFFLUX SYSTEM PROTEIN CUSB"/>
    <property type="match status" value="1"/>
</dbReference>
<keyword evidence="6" id="KW-1185">Reference proteome</keyword>